<evidence type="ECO:0008006" key="4">
    <source>
        <dbReference type="Google" id="ProtNLM"/>
    </source>
</evidence>
<keyword evidence="3" id="KW-1185">Reference proteome</keyword>
<sequence>MNKKLAVSALFPLFLAACGGGGDGDSSNGDTEAPATPPAAVTDPVTQGSLNTASQLGLALLPGNEGSVRVYDVTADIGDTWRLTLDLATGAYSVKVLYTAYGLTDASGTFTVAANGDFTTVTGPSTTLLLDERTRTLSGSMSLGGRAATVSGTRYALPADVSVLAGNYVFAVAAHGMTVLANGGSSIYGMQATLPGTLMLRGNGTGVACALAIVNSAGKCSVPGSQSYDGITVQFATDPSNGQLTLLGTIPPATPTSAATPINLGLVRVQAGDRGQVLVLDLPPGNGLFNNSGMVSGVTYAIKQQKLSGTESDGTWTCSREGAFDGTLVVNGGKGSYTNRTNVLSTYAFTYNTFQEDDFKLTVDGLAIGLDEKSAGRGLLMLPMTNSLTLVTKIDGSAGLPSSLCQRVNG</sequence>
<dbReference type="OrthoDB" id="8700362at2"/>
<evidence type="ECO:0000313" key="2">
    <source>
        <dbReference type="EMBL" id="SAI68417.1"/>
    </source>
</evidence>
<feature type="chain" id="PRO_5007616134" description="Lipoprotein" evidence="1">
    <location>
        <begin position="20"/>
        <end position="410"/>
    </location>
</feature>
<dbReference type="RefSeq" id="WP_066126398.1">
    <property type="nucleotide sequence ID" value="NZ_FKIF01000003.1"/>
</dbReference>
<gene>
    <name evidence="2" type="ORF">SAMEA3906486_02007</name>
</gene>
<organism evidence="2 3">
    <name type="scientific">Bordetella ansorpii</name>
    <dbReference type="NCBI Taxonomy" id="288768"/>
    <lineage>
        <taxon>Bacteria</taxon>
        <taxon>Pseudomonadati</taxon>
        <taxon>Pseudomonadota</taxon>
        <taxon>Betaproteobacteria</taxon>
        <taxon>Burkholderiales</taxon>
        <taxon>Alcaligenaceae</taxon>
        <taxon>Bordetella</taxon>
    </lineage>
</organism>
<proteinExistence type="predicted"/>
<dbReference type="PROSITE" id="PS51257">
    <property type="entry name" value="PROKAR_LIPOPROTEIN"/>
    <property type="match status" value="1"/>
</dbReference>
<name>A0A157SDB8_9BORD</name>
<accession>A0A157SDB8</accession>
<keyword evidence="1" id="KW-0732">Signal</keyword>
<dbReference type="Proteomes" id="UP000076848">
    <property type="component" value="Unassembled WGS sequence"/>
</dbReference>
<reference evidence="2 3" key="1">
    <citation type="submission" date="2016-04" db="EMBL/GenBank/DDBJ databases">
        <authorList>
            <consortium name="Pathogen Informatics"/>
        </authorList>
    </citation>
    <scope>NUCLEOTIDE SEQUENCE [LARGE SCALE GENOMIC DNA]</scope>
    <source>
        <strain evidence="2 3">H050680373</strain>
    </source>
</reference>
<dbReference type="EMBL" id="FKIF01000003">
    <property type="protein sequence ID" value="SAI68417.1"/>
    <property type="molecule type" value="Genomic_DNA"/>
</dbReference>
<evidence type="ECO:0000256" key="1">
    <source>
        <dbReference type="SAM" id="SignalP"/>
    </source>
</evidence>
<dbReference type="AlphaFoldDB" id="A0A157SDB8"/>
<feature type="signal peptide" evidence="1">
    <location>
        <begin position="1"/>
        <end position="19"/>
    </location>
</feature>
<evidence type="ECO:0000313" key="3">
    <source>
        <dbReference type="Proteomes" id="UP000076848"/>
    </source>
</evidence>
<dbReference type="STRING" id="288768.SAMEA3906486_02007"/>
<protein>
    <recommendedName>
        <fullName evidence="4">Lipoprotein</fullName>
    </recommendedName>
</protein>